<gene>
    <name evidence="2" type="ORF">SAMN05421780_104283</name>
</gene>
<keyword evidence="3" id="KW-1185">Reference proteome</keyword>
<keyword evidence="1" id="KW-0812">Transmembrane</keyword>
<dbReference type="RefSeq" id="WP_091511210.1">
    <property type="nucleotide sequence ID" value="NZ_FOLE01000004.1"/>
</dbReference>
<evidence type="ECO:0000313" key="2">
    <source>
        <dbReference type="EMBL" id="SFC33086.1"/>
    </source>
</evidence>
<proteinExistence type="predicted"/>
<dbReference type="EMBL" id="FOLE01000004">
    <property type="protein sequence ID" value="SFC33086.1"/>
    <property type="molecule type" value="Genomic_DNA"/>
</dbReference>
<accession>A0A1I1IA19</accession>
<reference evidence="2 3" key="1">
    <citation type="submission" date="2016-10" db="EMBL/GenBank/DDBJ databases">
        <authorList>
            <person name="de Groot N.N."/>
        </authorList>
    </citation>
    <scope>NUCLEOTIDE SEQUENCE [LARGE SCALE GENOMIC DNA]</scope>
    <source>
        <strain evidence="2 3">DSM 6793</strain>
    </source>
</reference>
<organism evidence="2 3">
    <name type="scientific">Flexibacter flexilis DSM 6793</name>
    <dbReference type="NCBI Taxonomy" id="927664"/>
    <lineage>
        <taxon>Bacteria</taxon>
        <taxon>Pseudomonadati</taxon>
        <taxon>Bacteroidota</taxon>
        <taxon>Cytophagia</taxon>
        <taxon>Cytophagales</taxon>
        <taxon>Flexibacteraceae</taxon>
        <taxon>Flexibacter</taxon>
    </lineage>
</organism>
<protein>
    <submittedName>
        <fullName evidence="2">Uncharacterized protein</fullName>
    </submittedName>
</protein>
<sequence>MSINLLKALDGEDWKEQDGCSSCTNCPKSKRQQDQSKEVIVRIVSNAVFGFFAFVGGLIIVFFMVNGSREKSRLDYKLDSMKIVKGIPTELPDERVRQSFVLDSILIAKGLRNHR</sequence>
<dbReference type="AlphaFoldDB" id="A0A1I1IA19"/>
<keyword evidence="1" id="KW-1133">Transmembrane helix</keyword>
<evidence type="ECO:0000313" key="3">
    <source>
        <dbReference type="Proteomes" id="UP000199514"/>
    </source>
</evidence>
<name>A0A1I1IA19_9BACT</name>
<evidence type="ECO:0000256" key="1">
    <source>
        <dbReference type="SAM" id="Phobius"/>
    </source>
</evidence>
<dbReference type="Proteomes" id="UP000199514">
    <property type="component" value="Unassembled WGS sequence"/>
</dbReference>
<dbReference type="STRING" id="927664.SAMN05421780_104283"/>
<keyword evidence="1" id="KW-0472">Membrane</keyword>
<feature type="transmembrane region" description="Helical" evidence="1">
    <location>
        <begin position="39"/>
        <end position="65"/>
    </location>
</feature>